<keyword evidence="2" id="KW-1185">Reference proteome</keyword>
<evidence type="ECO:0000313" key="2">
    <source>
        <dbReference type="Proteomes" id="UP001358586"/>
    </source>
</evidence>
<reference evidence="1 2" key="1">
    <citation type="submission" date="2023-03" db="EMBL/GenBank/DDBJ databases">
        <title>WGS of Gossypium arboreum.</title>
        <authorList>
            <person name="Yu D."/>
        </authorList>
    </citation>
    <scope>NUCLEOTIDE SEQUENCE [LARGE SCALE GENOMIC DNA]</scope>
    <source>
        <tissue evidence="1">Leaf</tissue>
    </source>
</reference>
<protein>
    <recommendedName>
        <fullName evidence="3">DUF4283 domain-containing protein</fullName>
    </recommendedName>
</protein>
<dbReference type="EMBL" id="JARKNE010000007">
    <property type="protein sequence ID" value="KAK5818971.1"/>
    <property type="molecule type" value="Genomic_DNA"/>
</dbReference>
<name>A0ABR0PCM5_GOSAR</name>
<organism evidence="1 2">
    <name type="scientific">Gossypium arboreum</name>
    <name type="common">Tree cotton</name>
    <name type="synonym">Gossypium nanking</name>
    <dbReference type="NCBI Taxonomy" id="29729"/>
    <lineage>
        <taxon>Eukaryota</taxon>
        <taxon>Viridiplantae</taxon>
        <taxon>Streptophyta</taxon>
        <taxon>Embryophyta</taxon>
        <taxon>Tracheophyta</taxon>
        <taxon>Spermatophyta</taxon>
        <taxon>Magnoliopsida</taxon>
        <taxon>eudicotyledons</taxon>
        <taxon>Gunneridae</taxon>
        <taxon>Pentapetalae</taxon>
        <taxon>rosids</taxon>
        <taxon>malvids</taxon>
        <taxon>Malvales</taxon>
        <taxon>Malvaceae</taxon>
        <taxon>Malvoideae</taxon>
        <taxon>Gossypium</taxon>
    </lineage>
</organism>
<accession>A0ABR0PCM5</accession>
<comment type="caution">
    <text evidence="1">The sequence shown here is derived from an EMBL/GenBank/DDBJ whole genome shotgun (WGS) entry which is preliminary data.</text>
</comment>
<proteinExistence type="predicted"/>
<gene>
    <name evidence="1" type="ORF">PVK06_023925</name>
</gene>
<evidence type="ECO:0000313" key="1">
    <source>
        <dbReference type="EMBL" id="KAK5818971.1"/>
    </source>
</evidence>
<sequence>MADLWHPFGGILISDLGEKRESFCPISVRIDPSKITFGWDISLCATMRRRITAMSRWLRKADGSVCRNLDKKSGYNKRNGRDDRDMRRIWRDDLERLYPNPNYIPLVPRIEALNSKLLINRIWSMGLKIRP</sequence>
<dbReference type="Proteomes" id="UP001358586">
    <property type="component" value="Chromosome 7"/>
</dbReference>
<evidence type="ECO:0008006" key="3">
    <source>
        <dbReference type="Google" id="ProtNLM"/>
    </source>
</evidence>